<feature type="active site" description="Tele-phosphohistidine intermediate" evidence="4">
    <location>
        <position position="250"/>
    </location>
</feature>
<dbReference type="GO" id="GO:0009361">
    <property type="term" value="C:succinate-CoA ligase complex (ADP-forming)"/>
    <property type="evidence" value="ECO:0007669"/>
    <property type="project" value="TreeGrafter"/>
</dbReference>
<keyword evidence="1" id="KW-0816">Tricarboxylic acid cycle</keyword>
<dbReference type="OrthoDB" id="9807196at2"/>
<dbReference type="RefSeq" id="WP_151120525.1">
    <property type="nucleotide sequence ID" value="NZ_CP042582.1"/>
</dbReference>
<dbReference type="InterPro" id="IPR005811">
    <property type="entry name" value="SUCC_ACL_C"/>
</dbReference>
<dbReference type="Pfam" id="PF00549">
    <property type="entry name" value="Ligase_CoA"/>
    <property type="match status" value="1"/>
</dbReference>
<evidence type="ECO:0000259" key="5">
    <source>
        <dbReference type="SMART" id="SM00881"/>
    </source>
</evidence>
<organism evidence="6 7">
    <name type="scientific">Hypericibacter adhaerens</name>
    <dbReference type="NCBI Taxonomy" id="2602016"/>
    <lineage>
        <taxon>Bacteria</taxon>
        <taxon>Pseudomonadati</taxon>
        <taxon>Pseudomonadota</taxon>
        <taxon>Alphaproteobacteria</taxon>
        <taxon>Rhodospirillales</taxon>
        <taxon>Dongiaceae</taxon>
        <taxon>Hypericibacter</taxon>
    </lineage>
</organism>
<evidence type="ECO:0000256" key="2">
    <source>
        <dbReference type="ARBA" id="ARBA00022598"/>
    </source>
</evidence>
<keyword evidence="3" id="KW-0547">Nucleotide-binding</keyword>
<dbReference type="GO" id="GO:0005829">
    <property type="term" value="C:cytosol"/>
    <property type="evidence" value="ECO:0007669"/>
    <property type="project" value="TreeGrafter"/>
</dbReference>
<keyword evidence="2 6" id="KW-0436">Ligase</keyword>
<dbReference type="InterPro" id="IPR005810">
    <property type="entry name" value="CoA_lig_alpha"/>
</dbReference>
<dbReference type="GO" id="GO:0000166">
    <property type="term" value="F:nucleotide binding"/>
    <property type="evidence" value="ECO:0007669"/>
    <property type="project" value="UniProtKB-KW"/>
</dbReference>
<dbReference type="InterPro" id="IPR003781">
    <property type="entry name" value="CoA-bd"/>
</dbReference>
<reference evidence="6 7" key="1">
    <citation type="submission" date="2019-08" db="EMBL/GenBank/DDBJ databases">
        <title>Hyperibacter terrae gen. nov., sp. nov. and Hyperibacter viscosus sp. nov., two new members in the family Rhodospirillaceae isolated from the rhizosphere of Hypericum perforatum.</title>
        <authorList>
            <person name="Noviana Z."/>
        </authorList>
    </citation>
    <scope>NUCLEOTIDE SEQUENCE [LARGE SCALE GENOMIC DNA]</scope>
    <source>
        <strain evidence="6 7">R5959</strain>
    </source>
</reference>
<dbReference type="Proteomes" id="UP000325797">
    <property type="component" value="Chromosome"/>
</dbReference>
<dbReference type="PANTHER" id="PTHR11117">
    <property type="entry name" value="SUCCINYL-COA LIGASE SUBUNIT ALPHA"/>
    <property type="match status" value="1"/>
</dbReference>
<dbReference type="KEGG" id="hadh:FRZ61_51970"/>
<dbReference type="InterPro" id="IPR036291">
    <property type="entry name" value="NAD(P)-bd_dom_sf"/>
</dbReference>
<evidence type="ECO:0000313" key="6">
    <source>
        <dbReference type="EMBL" id="QEX25250.1"/>
    </source>
</evidence>
<protein>
    <submittedName>
        <fullName evidence="6">Succinate--CoA ligase [ADP-forming] subunit alpha</fullName>
    </submittedName>
</protein>
<dbReference type="Gene3D" id="3.40.50.720">
    <property type="entry name" value="NAD(P)-binding Rossmann-like Domain"/>
    <property type="match status" value="1"/>
</dbReference>
<dbReference type="EMBL" id="CP042582">
    <property type="protein sequence ID" value="QEX25250.1"/>
    <property type="molecule type" value="Genomic_DNA"/>
</dbReference>
<evidence type="ECO:0000256" key="3">
    <source>
        <dbReference type="ARBA" id="ARBA00022741"/>
    </source>
</evidence>
<dbReference type="SMART" id="SM00881">
    <property type="entry name" value="CoA_binding"/>
    <property type="match status" value="1"/>
</dbReference>
<dbReference type="SUPFAM" id="SSF51735">
    <property type="entry name" value="NAD(P)-binding Rossmann-fold domains"/>
    <property type="match status" value="1"/>
</dbReference>
<dbReference type="SUPFAM" id="SSF52210">
    <property type="entry name" value="Succinyl-CoA synthetase domains"/>
    <property type="match status" value="1"/>
</dbReference>
<sequence>MAILAGRHSKVLVCGIANPLARFQCEEMLRHGTQVSGVVGLESDVAGWVSPPLPIFIDPAVAAEASGADLAMVFTPPLEVKAVVSALIAARTPVVVCLTEHVPVHDAVVLRHLAKRAGTLLIGPNSSGLLSPGRAKAGFFVEDICQPGPVGLVAKSGSLAYAVMSELKSAGLGISTVVSIGGDAVKGADFRDILALFAADPETRAIVMLGEIGGNDEENAAGWLHEHPIAKPVVGFIAGRSVPPGQAMGHAGAIAQRGRGDYAAKCSALATAGVVLARNIGAVPRLVAMNLAVG</sequence>
<evidence type="ECO:0000313" key="7">
    <source>
        <dbReference type="Proteomes" id="UP000325797"/>
    </source>
</evidence>
<gene>
    <name evidence="6" type="ORF">FRZ61_51970</name>
</gene>
<dbReference type="Pfam" id="PF02629">
    <property type="entry name" value="CoA_binding"/>
    <property type="match status" value="1"/>
</dbReference>
<name>A0A5J6N8E7_9PROT</name>
<feature type="domain" description="CoA-binding" evidence="5">
    <location>
        <begin position="4"/>
        <end position="102"/>
    </location>
</feature>
<dbReference type="GO" id="GO:0004775">
    <property type="term" value="F:succinate-CoA ligase (ADP-forming) activity"/>
    <property type="evidence" value="ECO:0007669"/>
    <property type="project" value="TreeGrafter"/>
</dbReference>
<dbReference type="Gene3D" id="3.40.50.261">
    <property type="entry name" value="Succinyl-CoA synthetase domains"/>
    <property type="match status" value="1"/>
</dbReference>
<dbReference type="InterPro" id="IPR016102">
    <property type="entry name" value="Succinyl-CoA_synth-like"/>
</dbReference>
<dbReference type="AlphaFoldDB" id="A0A5J6N8E7"/>
<dbReference type="GO" id="GO:0006099">
    <property type="term" value="P:tricarboxylic acid cycle"/>
    <property type="evidence" value="ECO:0007669"/>
    <property type="project" value="UniProtKB-KW"/>
</dbReference>
<dbReference type="PRINTS" id="PR01798">
    <property type="entry name" value="SCOASYNTHASE"/>
</dbReference>
<keyword evidence="7" id="KW-1185">Reference proteome</keyword>
<evidence type="ECO:0000256" key="1">
    <source>
        <dbReference type="ARBA" id="ARBA00022532"/>
    </source>
</evidence>
<dbReference type="PIRSF" id="PIRSF001553">
    <property type="entry name" value="SucCS_alpha"/>
    <property type="match status" value="1"/>
</dbReference>
<evidence type="ECO:0000256" key="4">
    <source>
        <dbReference type="PIRSR" id="PIRSR001553-1"/>
    </source>
</evidence>
<dbReference type="GO" id="GO:0004776">
    <property type="term" value="F:succinate-CoA ligase (GDP-forming) activity"/>
    <property type="evidence" value="ECO:0007669"/>
    <property type="project" value="TreeGrafter"/>
</dbReference>
<proteinExistence type="predicted"/>
<accession>A0A5J6N8E7</accession>
<dbReference type="PANTHER" id="PTHR11117:SF2">
    <property type="entry name" value="SUCCINATE--COA LIGASE [ADP_GDP-FORMING] SUBUNIT ALPHA, MITOCHONDRIAL"/>
    <property type="match status" value="1"/>
</dbReference>